<dbReference type="Proteomes" id="UP001172386">
    <property type="component" value="Unassembled WGS sequence"/>
</dbReference>
<reference evidence="1" key="1">
    <citation type="submission" date="2022-10" db="EMBL/GenBank/DDBJ databases">
        <title>Culturing micro-colonial fungi from biological soil crusts in the Mojave desert and describing Neophaeococcomyces mojavensis, and introducing the new genera and species Taxawa tesnikishii.</title>
        <authorList>
            <person name="Kurbessoian T."/>
            <person name="Stajich J.E."/>
        </authorList>
    </citation>
    <scope>NUCLEOTIDE SEQUENCE</scope>
    <source>
        <strain evidence="1">JES_112</strain>
    </source>
</reference>
<keyword evidence="2" id="KW-1185">Reference proteome</keyword>
<evidence type="ECO:0000313" key="2">
    <source>
        <dbReference type="Proteomes" id="UP001172386"/>
    </source>
</evidence>
<dbReference type="EMBL" id="JAPDRQ010000030">
    <property type="protein sequence ID" value="KAJ9660547.1"/>
    <property type="molecule type" value="Genomic_DNA"/>
</dbReference>
<evidence type="ECO:0000313" key="1">
    <source>
        <dbReference type="EMBL" id="KAJ9660547.1"/>
    </source>
</evidence>
<proteinExistence type="predicted"/>
<name>A0ACC3AE28_9EURO</name>
<protein>
    <submittedName>
        <fullName evidence="1">Uncharacterized protein</fullName>
    </submittedName>
</protein>
<gene>
    <name evidence="1" type="ORF">H2198_002484</name>
</gene>
<accession>A0ACC3AE28</accession>
<organism evidence="1 2">
    <name type="scientific">Neophaeococcomyces mojaviensis</name>
    <dbReference type="NCBI Taxonomy" id="3383035"/>
    <lineage>
        <taxon>Eukaryota</taxon>
        <taxon>Fungi</taxon>
        <taxon>Dikarya</taxon>
        <taxon>Ascomycota</taxon>
        <taxon>Pezizomycotina</taxon>
        <taxon>Eurotiomycetes</taxon>
        <taxon>Chaetothyriomycetidae</taxon>
        <taxon>Chaetothyriales</taxon>
        <taxon>Chaetothyriales incertae sedis</taxon>
        <taxon>Neophaeococcomyces</taxon>
    </lineage>
</organism>
<comment type="caution">
    <text evidence="1">The sequence shown here is derived from an EMBL/GenBank/DDBJ whole genome shotgun (WGS) entry which is preliminary data.</text>
</comment>
<sequence length="650" mass="72100">MQEAIALSIDHNRKKEATKNVNGEVITFSEKSGVATNLNDGEKVIPEPTTHKIAQGKEKEAANPSNGVKGTTSSSMSQQAKGLPTKEQAPESQQMIDQNEVYLTTRSSEQPGRPSIYSHGTTVDATVTSAAEDRRPCFGDLDYLSEGEHFSQYNSENSGVTPTMSNISMIPRFRSHLPIPRPCYPNFQQYQHRHKQERELPKQLQGERKRLEKTPPQWHPAQKSQSGAYASGGNRYSSNMPDAGGSTTYSSVRPYPVASRGSNITYNNNHNEHSSTHAGNLYGITNISDQATAVLGNVYNTNNYYNQEDTITTTDTPPGQQQAFIAGLIKLASRHGILLPSAPIHKDKDEVSRWVREVYEAQMCATTVWDEQTAIVPPSIGTSMAYIDQAELINHSLSRPQSPLSPAGLPERRSFSPCLDNMYFYESIPNDNRLPSSNVGLYPDYRFTASVLNGPGRVADDRLPQEQCERQLRALNEMRFYDFNQNASLDGEEIPHTSFSASSAHNFFLEEHHRTRVHNTTTNLVTHVPERGAELSTRAVVLFPKPHGKPKGISPMGQALFKAFSRTMPTRWQGTSMVVSDTFIIDNPFSGPASITLVDGATGDIERMRRVLDMERNKIELKLGKELLDKKLGTVRSSAQTDLFGGSLLI</sequence>